<evidence type="ECO:0000313" key="4">
    <source>
        <dbReference type="EMBL" id="KPV75019.1"/>
    </source>
</evidence>
<keyword evidence="5" id="KW-1185">Reference proteome</keyword>
<dbReference type="RefSeq" id="XP_018271068.1">
    <property type="nucleotide sequence ID" value="XM_018412246.1"/>
</dbReference>
<dbReference type="PANTHER" id="PTHR42919:SF8">
    <property type="entry name" value="N-ALPHA-ACETYLTRANSFERASE 50"/>
    <property type="match status" value="1"/>
</dbReference>
<dbReference type="OrthoDB" id="47374at2759"/>
<dbReference type="GO" id="GO:0007064">
    <property type="term" value="P:mitotic sister chromatid cohesion"/>
    <property type="evidence" value="ECO:0007669"/>
    <property type="project" value="TreeGrafter"/>
</dbReference>
<dbReference type="OMA" id="ICCRLET"/>
<evidence type="ECO:0000259" key="3">
    <source>
        <dbReference type="PROSITE" id="PS51186"/>
    </source>
</evidence>
<dbReference type="GO" id="GO:0016747">
    <property type="term" value="F:acyltransferase activity, transferring groups other than amino-acyl groups"/>
    <property type="evidence" value="ECO:0007669"/>
    <property type="project" value="InterPro"/>
</dbReference>
<dbReference type="Gene3D" id="3.40.630.30">
    <property type="match status" value="1"/>
</dbReference>
<reference evidence="4 5" key="1">
    <citation type="journal article" date="2015" name="Front. Microbiol.">
        <title>Genome sequence of the plant growth promoting endophytic yeast Rhodotorula graminis WP1.</title>
        <authorList>
            <person name="Firrincieli A."/>
            <person name="Otillar R."/>
            <person name="Salamov A."/>
            <person name="Schmutz J."/>
            <person name="Khan Z."/>
            <person name="Redman R.S."/>
            <person name="Fleck N.D."/>
            <person name="Lindquist E."/>
            <person name="Grigoriev I.V."/>
            <person name="Doty S.L."/>
        </authorList>
    </citation>
    <scope>NUCLEOTIDE SEQUENCE [LARGE SCALE GENOMIC DNA]</scope>
    <source>
        <strain evidence="4 5">WP1</strain>
    </source>
</reference>
<feature type="domain" description="N-acetyltransferase" evidence="3">
    <location>
        <begin position="1"/>
        <end position="164"/>
    </location>
</feature>
<organism evidence="4 5">
    <name type="scientific">Rhodotorula graminis (strain WP1)</name>
    <dbReference type="NCBI Taxonomy" id="578459"/>
    <lineage>
        <taxon>Eukaryota</taxon>
        <taxon>Fungi</taxon>
        <taxon>Dikarya</taxon>
        <taxon>Basidiomycota</taxon>
        <taxon>Pucciniomycotina</taxon>
        <taxon>Microbotryomycetes</taxon>
        <taxon>Sporidiobolales</taxon>
        <taxon>Sporidiobolaceae</taxon>
        <taxon>Rhodotorula</taxon>
    </lineage>
</organism>
<gene>
    <name evidence="4" type="ORF">RHOBADRAFT_15208</name>
</gene>
<accession>A0A194S3B8</accession>
<dbReference type="STRING" id="578459.A0A194S3B8"/>
<keyword evidence="1" id="KW-0808">Transferase</keyword>
<dbReference type="PANTHER" id="PTHR42919">
    <property type="entry name" value="N-ALPHA-ACETYLTRANSFERASE"/>
    <property type="match status" value="1"/>
</dbReference>
<sequence length="175" mass="19404">SSTPNNLGTVKKLHACLFPVVYSPSFFDSLLNPAAHPEDYNKLVFYQDLPVGVVVCRLELSDAATPKTLAEAAAATKLYIMTLGVLVPYRHQGLGSKLIHHVLTSAAATHPRPKVDSVYLHVQVGNDDARRFWEKWGFQVKDTVADYYRKIEPRDAWLLERTVEPQLSEGASASA</sequence>
<dbReference type="InterPro" id="IPR000182">
    <property type="entry name" value="GNAT_dom"/>
</dbReference>
<evidence type="ECO:0000313" key="5">
    <source>
        <dbReference type="Proteomes" id="UP000053890"/>
    </source>
</evidence>
<dbReference type="Pfam" id="PF00583">
    <property type="entry name" value="Acetyltransf_1"/>
    <property type="match status" value="1"/>
</dbReference>
<dbReference type="SUPFAM" id="SSF55729">
    <property type="entry name" value="Acyl-CoA N-acyltransferases (Nat)"/>
    <property type="match status" value="1"/>
</dbReference>
<dbReference type="EMBL" id="KQ474079">
    <property type="protein sequence ID" value="KPV75019.1"/>
    <property type="molecule type" value="Genomic_DNA"/>
</dbReference>
<keyword evidence="2" id="KW-0012">Acyltransferase</keyword>
<evidence type="ECO:0000256" key="2">
    <source>
        <dbReference type="ARBA" id="ARBA00023315"/>
    </source>
</evidence>
<dbReference type="GO" id="GO:0031415">
    <property type="term" value="C:NatA complex"/>
    <property type="evidence" value="ECO:0007669"/>
    <property type="project" value="TreeGrafter"/>
</dbReference>
<protein>
    <recommendedName>
        <fullName evidence="3">N-acetyltransferase domain-containing protein</fullName>
    </recommendedName>
</protein>
<dbReference type="Proteomes" id="UP000053890">
    <property type="component" value="Unassembled WGS sequence"/>
</dbReference>
<dbReference type="PROSITE" id="PS51186">
    <property type="entry name" value="GNAT"/>
    <property type="match status" value="1"/>
</dbReference>
<dbReference type="AlphaFoldDB" id="A0A194S3B8"/>
<dbReference type="CDD" id="cd04301">
    <property type="entry name" value="NAT_SF"/>
    <property type="match status" value="1"/>
</dbReference>
<feature type="non-terminal residue" evidence="4">
    <location>
        <position position="1"/>
    </location>
</feature>
<evidence type="ECO:0000256" key="1">
    <source>
        <dbReference type="ARBA" id="ARBA00022679"/>
    </source>
</evidence>
<dbReference type="InterPro" id="IPR051556">
    <property type="entry name" value="N-term/lysine_N-AcTrnsfr"/>
</dbReference>
<dbReference type="InterPro" id="IPR016181">
    <property type="entry name" value="Acyl_CoA_acyltransferase"/>
</dbReference>
<proteinExistence type="predicted"/>
<name>A0A194S3B8_RHOGW</name>
<dbReference type="GeneID" id="28972695"/>